<evidence type="ECO:0008006" key="10">
    <source>
        <dbReference type="Google" id="ProtNLM"/>
    </source>
</evidence>
<gene>
    <name evidence="8" type="ORF">HETSPECPRED_005162</name>
</gene>
<feature type="domain" description="Nephrocystin 3-like N-terminal" evidence="7">
    <location>
        <begin position="186"/>
        <end position="345"/>
    </location>
</feature>
<keyword evidence="5" id="KW-0040">ANK repeat</keyword>
<dbReference type="PANTHER" id="PTHR10039:SF15">
    <property type="entry name" value="NACHT DOMAIN-CONTAINING PROTEIN"/>
    <property type="match status" value="1"/>
</dbReference>
<dbReference type="PROSITE" id="PS50297">
    <property type="entry name" value="ANK_REP_REGION"/>
    <property type="match status" value="3"/>
</dbReference>
<dbReference type="AlphaFoldDB" id="A0A8H3FG09"/>
<sequence>MEPVSLLASVEAIADGTFKIISLLNTIREGGKHRLRLFCELNALWVVLKLVEGNFESDEGLGDAWLKMICVMDEENGVFDQIGHVLDTLKTKVQPKVGLRKAVQTMRWPFDKAEVDVLIARLERLKSAVNLALTSTNAAVIRDMQSDTKALRLASSDDEMKAILEWTSTLNFLKQQNDFVRQARQGTGEWFLKKQAFQTWVSKDSGILWCPGIPGAGKTFLASIVFEHLKVTYQNDKVAVLIAYCGYNEAKSQSIDNLIAALTKQIIQMQPDVSKELKEMYKAHHKTETFPPLAELVKAFQREIAKFQKCFIIVDALDEILDENKRLQLLETLVNGNANLLITSRYLDSIEEFFAAEMDCDGCEEERLQIMYHCRQCADYSFDLCEICREKGGTCPNEDHYAVKKFAATSIDIKATQSDVRNYVQWRIDHEPRLLDSVTKKKALREEIAATIVQQSSGMFLLARLHMDALATKRTSKAIQETLQNLPTKIKDTYEQAMIRIEQKNNEDDRKMAMNLLLWIAFARRPLTVSEIEHATSIAPKTREIDPDDVVSAKDLTSLCAGLVIIDASNILRLVHFSAQNYLSENRAKWFADGDLVIARHCLTYLSFKEFENGPCSGPREREDFKRRAEEYPLLDYCCTYWGSHASKSQRSTELSEQALAFLQSKTLLQTTVQVLWYSDNPVVAGWEAKTRVNPLHLAAYCGLAAGVTKLLAHGNEVNCRDSTGATPLMYATCGGHAAVVRELLRQGADPNIQCDRGRSTLHRAIVADDIHVARILLEEPGIDLQTPDPSQDDQTPLMLAVSLRRSEILQTLLQKPEIEVNTHSGSYRNTALTLAAGNGDANIVRQILSHPKIDVNKRNKWCTALTEAARADFFTIVEILLDHNADPDIQEGPNQSSGTPLNRAIDYGYVSIVRLLLQRGANAKVLDTFNRTVIHSAAVNGRDKVLKVLFEADCGVDINAQGTNGRTALHDAAYFDYCSTIEILFANGARTDIHDHGNRSPLGVAKDQSNLDALTLLTKLRKKEQLRDENEGHDLGNPRSLPYNAEDTSFLTAAKLGHTELVQSTITCAQTDPTIDINMVDLDLHSALHYAVQYDHLDMLSALISAENIDLNIQDRLQRTPLHWTALYNRYKAASLLLDTKRTDLSIEDHFEASALEIALNRNFHNLATLLMTHGAWPRKESMQNALCAAVLGGATAQVCEKLVRQGGADPGRKNGFGEGPLHLAELVGNEEAASAIVRLCEEREREKW</sequence>
<evidence type="ECO:0000259" key="6">
    <source>
        <dbReference type="Pfam" id="PF22939"/>
    </source>
</evidence>
<dbReference type="Proteomes" id="UP000664521">
    <property type="component" value="Unassembled WGS sequence"/>
</dbReference>
<feature type="repeat" description="ANK" evidence="5">
    <location>
        <begin position="897"/>
        <end position="929"/>
    </location>
</feature>
<evidence type="ECO:0000256" key="4">
    <source>
        <dbReference type="ARBA" id="ARBA00022833"/>
    </source>
</evidence>
<dbReference type="PANTHER" id="PTHR10039">
    <property type="entry name" value="AMELOGENIN"/>
    <property type="match status" value="1"/>
</dbReference>
<feature type="domain" description="GPI inositol-deacylase winged helix" evidence="6">
    <location>
        <begin position="509"/>
        <end position="586"/>
    </location>
</feature>
<dbReference type="PROSITE" id="PS50088">
    <property type="entry name" value="ANK_REPEAT"/>
    <property type="match status" value="4"/>
</dbReference>
<dbReference type="SMART" id="SM00248">
    <property type="entry name" value="ANK"/>
    <property type="match status" value="13"/>
</dbReference>
<feature type="repeat" description="ANK" evidence="5">
    <location>
        <begin position="691"/>
        <end position="723"/>
    </location>
</feature>
<dbReference type="Pfam" id="PF22939">
    <property type="entry name" value="WHD_GPIID"/>
    <property type="match status" value="1"/>
</dbReference>
<comment type="caution">
    <text evidence="8">The sequence shown here is derived from an EMBL/GenBank/DDBJ whole genome shotgun (WGS) entry which is preliminary data.</text>
</comment>
<dbReference type="Gene3D" id="3.30.60.90">
    <property type="match status" value="1"/>
</dbReference>
<dbReference type="InterPro" id="IPR002110">
    <property type="entry name" value="Ankyrin_rpt"/>
</dbReference>
<reference evidence="8" key="1">
    <citation type="submission" date="2021-03" db="EMBL/GenBank/DDBJ databases">
        <authorList>
            <person name="Tagirdzhanova G."/>
        </authorList>
    </citation>
    <scope>NUCLEOTIDE SEQUENCE</scope>
</reference>
<dbReference type="Pfam" id="PF12796">
    <property type="entry name" value="Ank_2"/>
    <property type="match status" value="4"/>
</dbReference>
<accession>A0A8H3FG09</accession>
<dbReference type="InterPro" id="IPR056884">
    <property type="entry name" value="NPHP3-like_N"/>
</dbReference>
<dbReference type="SUPFAM" id="SSF52540">
    <property type="entry name" value="P-loop containing nucleoside triphosphate hydrolases"/>
    <property type="match status" value="1"/>
</dbReference>
<evidence type="ECO:0000256" key="2">
    <source>
        <dbReference type="ARBA" id="ARBA00022737"/>
    </source>
</evidence>
<dbReference type="InterPro" id="IPR027417">
    <property type="entry name" value="P-loop_NTPase"/>
</dbReference>
<organism evidence="8 9">
    <name type="scientific">Heterodermia speciosa</name>
    <dbReference type="NCBI Taxonomy" id="116794"/>
    <lineage>
        <taxon>Eukaryota</taxon>
        <taxon>Fungi</taxon>
        <taxon>Dikarya</taxon>
        <taxon>Ascomycota</taxon>
        <taxon>Pezizomycotina</taxon>
        <taxon>Lecanoromycetes</taxon>
        <taxon>OSLEUM clade</taxon>
        <taxon>Lecanoromycetidae</taxon>
        <taxon>Caliciales</taxon>
        <taxon>Physciaceae</taxon>
        <taxon>Heterodermia</taxon>
    </lineage>
</organism>
<dbReference type="Gene3D" id="1.25.40.20">
    <property type="entry name" value="Ankyrin repeat-containing domain"/>
    <property type="match status" value="4"/>
</dbReference>
<keyword evidence="2" id="KW-0677">Repeat</keyword>
<keyword evidence="1" id="KW-0479">Metal-binding</keyword>
<name>A0A8H3FG09_9LECA</name>
<protein>
    <recommendedName>
        <fullName evidence="10">AAA+ ATPase domain-containing protein</fullName>
    </recommendedName>
</protein>
<dbReference type="InterPro" id="IPR043145">
    <property type="entry name" value="Znf_ZZ_sf"/>
</dbReference>
<dbReference type="EMBL" id="CAJPDS010000031">
    <property type="protein sequence ID" value="CAF9922829.1"/>
    <property type="molecule type" value="Genomic_DNA"/>
</dbReference>
<keyword evidence="4" id="KW-0862">Zinc</keyword>
<evidence type="ECO:0000313" key="9">
    <source>
        <dbReference type="Proteomes" id="UP000664521"/>
    </source>
</evidence>
<feature type="repeat" description="ANK" evidence="5">
    <location>
        <begin position="724"/>
        <end position="756"/>
    </location>
</feature>
<keyword evidence="3" id="KW-0863">Zinc-finger</keyword>
<feature type="repeat" description="ANK" evidence="5">
    <location>
        <begin position="965"/>
        <end position="997"/>
    </location>
</feature>
<dbReference type="SUPFAM" id="SSF48403">
    <property type="entry name" value="Ankyrin repeat"/>
    <property type="match status" value="2"/>
</dbReference>
<dbReference type="Pfam" id="PF24883">
    <property type="entry name" value="NPHP3_N"/>
    <property type="match status" value="1"/>
</dbReference>
<dbReference type="InterPro" id="IPR054471">
    <property type="entry name" value="GPIID_WHD"/>
</dbReference>
<keyword evidence="9" id="KW-1185">Reference proteome</keyword>
<evidence type="ECO:0000313" key="8">
    <source>
        <dbReference type="EMBL" id="CAF9922829.1"/>
    </source>
</evidence>
<dbReference type="GO" id="GO:0008270">
    <property type="term" value="F:zinc ion binding"/>
    <property type="evidence" value="ECO:0007669"/>
    <property type="project" value="UniProtKB-KW"/>
</dbReference>
<proteinExistence type="predicted"/>
<evidence type="ECO:0000256" key="1">
    <source>
        <dbReference type="ARBA" id="ARBA00022723"/>
    </source>
</evidence>
<evidence type="ECO:0000259" key="7">
    <source>
        <dbReference type="Pfam" id="PF24883"/>
    </source>
</evidence>
<dbReference type="InterPro" id="IPR036770">
    <property type="entry name" value="Ankyrin_rpt-contain_sf"/>
</dbReference>
<evidence type="ECO:0000256" key="5">
    <source>
        <dbReference type="PROSITE-ProRule" id="PRU00023"/>
    </source>
</evidence>
<dbReference type="OrthoDB" id="195446at2759"/>
<dbReference type="Gene3D" id="3.40.50.300">
    <property type="entry name" value="P-loop containing nucleotide triphosphate hydrolases"/>
    <property type="match status" value="1"/>
</dbReference>
<evidence type="ECO:0000256" key="3">
    <source>
        <dbReference type="ARBA" id="ARBA00022771"/>
    </source>
</evidence>